<dbReference type="Pfam" id="PF00036">
    <property type="entry name" value="EF-hand_1"/>
    <property type="match status" value="1"/>
</dbReference>
<evidence type="ECO:0000256" key="6">
    <source>
        <dbReference type="ARBA" id="ARBA00022737"/>
    </source>
</evidence>
<reference evidence="15" key="1">
    <citation type="submission" date="2020-05" db="EMBL/GenBank/DDBJ databases">
        <title>Phylogenomic resolution of chytrid fungi.</title>
        <authorList>
            <person name="Stajich J.E."/>
            <person name="Amses K."/>
            <person name="Simmons R."/>
            <person name="Seto K."/>
            <person name="Myers J."/>
            <person name="Bonds A."/>
            <person name="Quandt C.A."/>
            <person name="Barry K."/>
            <person name="Liu P."/>
            <person name="Grigoriev I."/>
            <person name="Longcore J.E."/>
            <person name="James T.Y."/>
        </authorList>
    </citation>
    <scope>NUCLEOTIDE SEQUENCE</scope>
    <source>
        <strain evidence="15">JEL0318</strain>
    </source>
</reference>
<dbReference type="Proteomes" id="UP001212841">
    <property type="component" value="Unassembled WGS sequence"/>
</dbReference>
<keyword evidence="16" id="KW-1185">Reference proteome</keyword>
<evidence type="ECO:0000256" key="2">
    <source>
        <dbReference type="ARBA" id="ARBA00004569"/>
    </source>
</evidence>
<evidence type="ECO:0000256" key="5">
    <source>
        <dbReference type="ARBA" id="ARBA00022723"/>
    </source>
</evidence>
<keyword evidence="11" id="KW-0496">Mitochondrion</keyword>
<keyword evidence="9" id="KW-0809">Transit peptide</keyword>
<dbReference type="InterPro" id="IPR039800">
    <property type="entry name" value="MICU1/2/3"/>
</dbReference>
<sequence>MHNATIAPEYHWKISFKLFDFNGDGTVSKDEFNRIMAHHTGNLGALARLGNKQREAINLNETGINKLFFGEKGDKSLTFDQFTDFMRRLNLEILKLEFYQFDVDQPDETISMRDFGYSIISYAPEKRLKSLVERVQNLPDTPERVSFSRFYEFDHMIRTRLHDLGLAYKVYTSMGGGFSRDDFRRIVAAVTRTELTPNQVNLIFDVFDTNQDGHLDVAEFYDEVMKTRHTRGLHNARDTEVTSYFKRVWKCIQDPDRD</sequence>
<evidence type="ECO:0000256" key="13">
    <source>
        <dbReference type="ARBA" id="ARBA00038333"/>
    </source>
</evidence>
<comment type="subcellular location">
    <subcellularLocation>
        <location evidence="1">Mitochondrion inner membrane</location>
    </subcellularLocation>
    <subcellularLocation>
        <location evidence="2">Mitochondrion intermembrane space</location>
    </subcellularLocation>
</comment>
<keyword evidence="7" id="KW-0999">Mitochondrion inner membrane</keyword>
<dbReference type="GO" id="GO:0005509">
    <property type="term" value="F:calcium ion binding"/>
    <property type="evidence" value="ECO:0007669"/>
    <property type="project" value="InterPro"/>
</dbReference>
<keyword evidence="12" id="KW-0472">Membrane</keyword>
<dbReference type="PANTHER" id="PTHR12294:SF1">
    <property type="entry name" value="CALCIUM UPTAKE PROTEIN 1, MITOCHONDRIAL"/>
    <property type="match status" value="1"/>
</dbReference>
<gene>
    <name evidence="15" type="ORF">HK097_008206</name>
</gene>
<evidence type="ECO:0000259" key="14">
    <source>
        <dbReference type="PROSITE" id="PS50222"/>
    </source>
</evidence>
<evidence type="ECO:0000256" key="8">
    <source>
        <dbReference type="ARBA" id="ARBA00022837"/>
    </source>
</evidence>
<dbReference type="GO" id="GO:0005758">
    <property type="term" value="C:mitochondrial intermembrane space"/>
    <property type="evidence" value="ECO:0007669"/>
    <property type="project" value="UniProtKB-SubCell"/>
</dbReference>
<keyword evidence="6" id="KW-0677">Repeat</keyword>
<protein>
    <recommendedName>
        <fullName evidence="14">EF-hand domain-containing protein</fullName>
    </recommendedName>
</protein>
<dbReference type="InterPro" id="IPR018247">
    <property type="entry name" value="EF_Hand_1_Ca_BS"/>
</dbReference>
<comment type="similarity">
    <text evidence="13">Belongs to the MICU1 family. MICU1 subfamily.</text>
</comment>
<evidence type="ECO:0000256" key="9">
    <source>
        <dbReference type="ARBA" id="ARBA00022946"/>
    </source>
</evidence>
<evidence type="ECO:0000256" key="1">
    <source>
        <dbReference type="ARBA" id="ARBA00004273"/>
    </source>
</evidence>
<evidence type="ECO:0000256" key="10">
    <source>
        <dbReference type="ARBA" id="ARBA00023065"/>
    </source>
</evidence>
<evidence type="ECO:0000313" key="16">
    <source>
        <dbReference type="Proteomes" id="UP001212841"/>
    </source>
</evidence>
<name>A0AAD5X8I1_9FUNG</name>
<keyword evidence="10" id="KW-0406">Ion transport</keyword>
<evidence type="ECO:0000313" key="15">
    <source>
        <dbReference type="EMBL" id="KAJ3056078.1"/>
    </source>
</evidence>
<dbReference type="GO" id="GO:1990246">
    <property type="term" value="C:uniplex complex"/>
    <property type="evidence" value="ECO:0007669"/>
    <property type="project" value="TreeGrafter"/>
</dbReference>
<dbReference type="PANTHER" id="PTHR12294">
    <property type="entry name" value="EF HAND DOMAIN FAMILY A1,A2-RELATED"/>
    <property type="match status" value="1"/>
</dbReference>
<organism evidence="15 16">
    <name type="scientific">Rhizophlyctis rosea</name>
    <dbReference type="NCBI Taxonomy" id="64517"/>
    <lineage>
        <taxon>Eukaryota</taxon>
        <taxon>Fungi</taxon>
        <taxon>Fungi incertae sedis</taxon>
        <taxon>Chytridiomycota</taxon>
        <taxon>Chytridiomycota incertae sedis</taxon>
        <taxon>Chytridiomycetes</taxon>
        <taxon>Rhizophlyctidales</taxon>
        <taxon>Rhizophlyctidaceae</taxon>
        <taxon>Rhizophlyctis</taxon>
    </lineage>
</organism>
<dbReference type="SUPFAM" id="SSF47473">
    <property type="entry name" value="EF-hand"/>
    <property type="match status" value="2"/>
</dbReference>
<evidence type="ECO:0000256" key="12">
    <source>
        <dbReference type="ARBA" id="ARBA00023136"/>
    </source>
</evidence>
<evidence type="ECO:0000256" key="4">
    <source>
        <dbReference type="ARBA" id="ARBA00022568"/>
    </source>
</evidence>
<keyword evidence="8" id="KW-0106">Calcium</keyword>
<dbReference type="EMBL" id="JADGJD010000047">
    <property type="protein sequence ID" value="KAJ3056078.1"/>
    <property type="molecule type" value="Genomic_DNA"/>
</dbReference>
<dbReference type="Gene3D" id="1.10.238.10">
    <property type="entry name" value="EF-hand"/>
    <property type="match status" value="2"/>
</dbReference>
<feature type="domain" description="EF-hand" evidence="14">
    <location>
        <begin position="195"/>
        <end position="230"/>
    </location>
</feature>
<dbReference type="SMART" id="SM00054">
    <property type="entry name" value="EFh"/>
    <property type="match status" value="2"/>
</dbReference>
<evidence type="ECO:0000256" key="3">
    <source>
        <dbReference type="ARBA" id="ARBA00022448"/>
    </source>
</evidence>
<dbReference type="Pfam" id="PF13833">
    <property type="entry name" value="EF-hand_8"/>
    <property type="match status" value="1"/>
</dbReference>
<dbReference type="AlphaFoldDB" id="A0AAD5X8I1"/>
<keyword evidence="3" id="KW-0813">Transport</keyword>
<dbReference type="GO" id="GO:0036444">
    <property type="term" value="P:calcium import into the mitochondrion"/>
    <property type="evidence" value="ECO:0007669"/>
    <property type="project" value="TreeGrafter"/>
</dbReference>
<keyword evidence="5" id="KW-0479">Metal-binding</keyword>
<dbReference type="PROSITE" id="PS50222">
    <property type="entry name" value="EF_HAND_2"/>
    <property type="match status" value="2"/>
</dbReference>
<accession>A0AAD5X8I1</accession>
<dbReference type="PROSITE" id="PS00018">
    <property type="entry name" value="EF_HAND_1"/>
    <property type="match status" value="2"/>
</dbReference>
<comment type="caution">
    <text evidence="15">The sequence shown here is derived from an EMBL/GenBank/DDBJ whole genome shotgun (WGS) entry which is preliminary data.</text>
</comment>
<evidence type="ECO:0000256" key="11">
    <source>
        <dbReference type="ARBA" id="ARBA00023128"/>
    </source>
</evidence>
<feature type="domain" description="EF-hand" evidence="14">
    <location>
        <begin position="16"/>
        <end position="42"/>
    </location>
</feature>
<evidence type="ECO:0000256" key="7">
    <source>
        <dbReference type="ARBA" id="ARBA00022792"/>
    </source>
</evidence>
<dbReference type="InterPro" id="IPR011992">
    <property type="entry name" value="EF-hand-dom_pair"/>
</dbReference>
<dbReference type="InterPro" id="IPR002048">
    <property type="entry name" value="EF_hand_dom"/>
</dbReference>
<dbReference type="GO" id="GO:0051560">
    <property type="term" value="P:mitochondrial calcium ion homeostasis"/>
    <property type="evidence" value="ECO:0007669"/>
    <property type="project" value="TreeGrafter"/>
</dbReference>
<keyword evidence="4" id="KW-0109">Calcium transport</keyword>
<proteinExistence type="inferred from homology"/>